<dbReference type="Proteomes" id="UP000238523">
    <property type="component" value="Plasmid pRLN2"/>
</dbReference>
<dbReference type="EMBL" id="CP025014">
    <property type="protein sequence ID" value="AUW47065.1"/>
    <property type="molecule type" value="Genomic_DNA"/>
</dbReference>
<name>A0A2K9ZFM2_RHILE</name>
<dbReference type="AlphaFoldDB" id="A0A2K9ZFM2"/>
<organism evidence="2 3">
    <name type="scientific">Rhizobium leguminosarum</name>
    <dbReference type="NCBI Taxonomy" id="384"/>
    <lineage>
        <taxon>Bacteria</taxon>
        <taxon>Pseudomonadati</taxon>
        <taxon>Pseudomonadota</taxon>
        <taxon>Alphaproteobacteria</taxon>
        <taxon>Hyphomicrobiales</taxon>
        <taxon>Rhizobiaceae</taxon>
        <taxon>Rhizobium/Agrobacterium group</taxon>
        <taxon>Rhizobium</taxon>
    </lineage>
</organism>
<gene>
    <name evidence="2" type="ORF">CUJ84_pRLN2000527</name>
</gene>
<keyword evidence="1" id="KW-1133">Transmembrane helix</keyword>
<proteinExistence type="predicted"/>
<protein>
    <submittedName>
        <fullName evidence="2">Uncharacterized protein</fullName>
    </submittedName>
</protein>
<keyword evidence="2" id="KW-0614">Plasmid</keyword>
<evidence type="ECO:0000313" key="3">
    <source>
        <dbReference type="Proteomes" id="UP000238523"/>
    </source>
</evidence>
<reference evidence="2 3" key="1">
    <citation type="submission" date="2017-11" db="EMBL/GenBank/DDBJ databases">
        <title>Complete genome of Rhizobium leguminosarum Norway, an ineffective micro-symbiont.</title>
        <authorList>
            <person name="Hoffrichter A."/>
            <person name="Liang J."/>
            <person name="Brachmann A."/>
            <person name="Marin M."/>
        </authorList>
    </citation>
    <scope>NUCLEOTIDE SEQUENCE [LARGE SCALE GENOMIC DNA]</scope>
    <source>
        <strain evidence="2 3">Norway</strain>
        <plasmid evidence="3">Plasmid prln2</plasmid>
    </source>
</reference>
<keyword evidence="1" id="KW-0812">Transmembrane</keyword>
<sequence>MAAGEDKLKQKISLERATCWFGSIAYACFIFTKVFDPKQT</sequence>
<accession>A0A2K9ZFM2</accession>
<dbReference type="PROSITE" id="PS51257">
    <property type="entry name" value="PROKAR_LIPOPROTEIN"/>
    <property type="match status" value="1"/>
</dbReference>
<geneLocation type="plasmid" evidence="3">
    <name>prln2</name>
</geneLocation>
<feature type="transmembrane region" description="Helical" evidence="1">
    <location>
        <begin position="17"/>
        <end position="35"/>
    </location>
</feature>
<keyword evidence="1" id="KW-0472">Membrane</keyword>
<evidence type="ECO:0000256" key="1">
    <source>
        <dbReference type="SAM" id="Phobius"/>
    </source>
</evidence>
<evidence type="ECO:0000313" key="2">
    <source>
        <dbReference type="EMBL" id="AUW47065.1"/>
    </source>
</evidence>